<organism evidence="2">
    <name type="scientific">Herbiconiux sp. A18JL235</name>
    <dbReference type="NCBI Taxonomy" id="3152363"/>
    <lineage>
        <taxon>Bacteria</taxon>
        <taxon>Bacillati</taxon>
        <taxon>Actinomycetota</taxon>
        <taxon>Actinomycetes</taxon>
        <taxon>Micrococcales</taxon>
        <taxon>Microbacteriaceae</taxon>
        <taxon>Herbiconiux</taxon>
    </lineage>
</organism>
<dbReference type="RefSeq" id="WP_368499427.1">
    <property type="nucleotide sequence ID" value="NZ_CP162511.1"/>
</dbReference>
<reference evidence="2" key="1">
    <citation type="submission" date="2024-05" db="EMBL/GenBank/DDBJ databases">
        <title>Herbiconiux sp. A18JL235.</title>
        <authorList>
            <person name="Zhang G."/>
        </authorList>
    </citation>
    <scope>NUCLEOTIDE SEQUENCE</scope>
    <source>
        <strain evidence="2">A18JL235</strain>
    </source>
</reference>
<evidence type="ECO:0000313" key="2">
    <source>
        <dbReference type="EMBL" id="XDI07051.1"/>
    </source>
</evidence>
<dbReference type="InterPro" id="IPR018306">
    <property type="entry name" value="Phage_T5_Orf172_DNA-bd"/>
</dbReference>
<evidence type="ECO:0000259" key="1">
    <source>
        <dbReference type="SMART" id="SM00974"/>
    </source>
</evidence>
<proteinExistence type="predicted"/>
<accession>A0AB39BKX9</accession>
<dbReference type="SMART" id="SM00974">
    <property type="entry name" value="T5orf172"/>
    <property type="match status" value="1"/>
</dbReference>
<sequence>MTAPTETDEPRCGVVELSLDATVSAACGAPGDPVGASAGLVLCRRHLLLAHEAVLGEVGVTDPLPSPCIACGSRLGVRYPSGWLCAVCEWRHGEIPDDDVAPVRVDVVYYLASRGLVKIGTSSNPRARLAQIAHEELLAFERGGRALEQRRHREFAACRAGREWFERAPELLEHIEGLRAEQVDPWELHARWRSEALARRG</sequence>
<dbReference type="Pfam" id="PF13455">
    <property type="entry name" value="MUG113"/>
    <property type="match status" value="1"/>
</dbReference>
<gene>
    <name evidence="2" type="ORF">ABFY20_08115</name>
</gene>
<feature type="domain" description="Bacteriophage T5 Orf172 DNA-binding" evidence="1">
    <location>
        <begin position="111"/>
        <end position="178"/>
    </location>
</feature>
<dbReference type="EMBL" id="CP162511">
    <property type="protein sequence ID" value="XDI07051.1"/>
    <property type="molecule type" value="Genomic_DNA"/>
</dbReference>
<dbReference type="AlphaFoldDB" id="A0AB39BKX9"/>
<protein>
    <submittedName>
        <fullName evidence="2">GIY-YIG nuclease family protein</fullName>
    </submittedName>
</protein>
<name>A0AB39BKX9_9MICO</name>